<reference evidence="2" key="1">
    <citation type="submission" date="2016-03" db="EMBL/GenBank/DDBJ databases">
        <title>Salivirus in children with diarrhoea, western India.</title>
        <authorList>
            <person name="Itta K.C."/>
            <person name="Roy S."/>
            <person name="Aundhakar C."/>
            <person name="Jali S."/>
        </authorList>
    </citation>
    <scope>NUCLEOTIDE SEQUENCE</scope>
    <source>
        <strain evidence="2">J-143</strain>
    </source>
</reference>
<keyword evidence="1" id="KW-0472">Membrane</keyword>
<organism evidence="2">
    <name type="scientific">Salivirus A</name>
    <dbReference type="NCBI Taxonomy" id="1330524"/>
    <lineage>
        <taxon>Viruses</taxon>
        <taxon>Riboviria</taxon>
        <taxon>Orthornavirae</taxon>
        <taxon>Pisuviricota</taxon>
        <taxon>Pisoniviricetes</taxon>
        <taxon>Picornavirales</taxon>
        <taxon>Picornaviridae</taxon>
        <taxon>Kodimesavirinae</taxon>
        <taxon>Salivirus</taxon>
        <taxon>Salivirus aklasse</taxon>
    </lineage>
</organism>
<evidence type="ECO:0000313" key="2">
    <source>
        <dbReference type="EMBL" id="ANC62684.1"/>
    </source>
</evidence>
<accession>A0A168RA12</accession>
<dbReference type="EMBL" id="KU872022">
    <property type="protein sequence ID" value="ANC62684.1"/>
    <property type="molecule type" value="Genomic_RNA"/>
</dbReference>
<keyword evidence="1" id="KW-0812">Transmembrane</keyword>
<protein>
    <submittedName>
        <fullName evidence="2">VP1</fullName>
    </submittedName>
</protein>
<feature type="non-terminal residue" evidence="2">
    <location>
        <position position="1"/>
    </location>
</feature>
<sequence>SGSLVHLPTSMLTSPSTSTSLLLPSPALSMFTMLLLAHLSPLCRVSQNFLSSPILLPLSTRLHQLTSLSPFPILPPSLFSARLLVASAFRTAETQATSTPTHGEPSFSMLTSPRMTVSQSLLTSLSVTLKHTSLGKPLVSVPSPRAP</sequence>
<evidence type="ECO:0000256" key="1">
    <source>
        <dbReference type="SAM" id="Phobius"/>
    </source>
</evidence>
<keyword evidence="1" id="KW-1133">Transmembrane helix</keyword>
<feature type="transmembrane region" description="Helical" evidence="1">
    <location>
        <begin position="20"/>
        <end position="39"/>
    </location>
</feature>
<feature type="non-terminal residue" evidence="2">
    <location>
        <position position="147"/>
    </location>
</feature>
<name>A0A168RA12_9PICO</name>
<proteinExistence type="predicted"/>